<dbReference type="SMART" id="SM00306">
    <property type="entry name" value="HintN"/>
    <property type="match status" value="1"/>
</dbReference>
<dbReference type="HOGENOM" id="CLU_764705_0_0_0"/>
<dbReference type="AlphaFoldDB" id="E1III8"/>
<dbReference type="InterPro" id="IPR036844">
    <property type="entry name" value="Hint_dom_sf"/>
</dbReference>
<protein>
    <submittedName>
        <fullName evidence="3">YD repeat-containing protein</fullName>
    </submittedName>
</protein>
<name>E1III8_9CHLR</name>
<dbReference type="InterPro" id="IPR006141">
    <property type="entry name" value="Intein_N"/>
</dbReference>
<keyword evidence="4" id="KW-1185">Reference proteome</keyword>
<dbReference type="InterPro" id="IPR003587">
    <property type="entry name" value="Hint_dom_N"/>
</dbReference>
<accession>E1III8</accession>
<dbReference type="STRING" id="765420.OSCT_3139"/>
<dbReference type="SUPFAM" id="SSF51294">
    <property type="entry name" value="Hedgehog/intein (Hint) domain"/>
    <property type="match status" value="1"/>
</dbReference>
<evidence type="ECO:0000256" key="1">
    <source>
        <dbReference type="SAM" id="MobiDB-lite"/>
    </source>
</evidence>
<proteinExistence type="predicted"/>
<feature type="region of interest" description="Disordered" evidence="1">
    <location>
        <begin position="272"/>
        <end position="304"/>
    </location>
</feature>
<dbReference type="GO" id="GO:0016539">
    <property type="term" value="P:intein-mediated protein splicing"/>
    <property type="evidence" value="ECO:0007669"/>
    <property type="project" value="InterPro"/>
</dbReference>
<reference evidence="3 4" key="1">
    <citation type="journal article" date="2011" name="J. Bacteriol.">
        <title>Draft genome sequence of the anoxygenic filamentous phototrophic bacterium Oscillochloris trichoides subsp. DG-6.</title>
        <authorList>
            <person name="Kuznetsov B.B."/>
            <person name="Ivanovsky R.N."/>
            <person name="Keppen O.I."/>
            <person name="Sukhacheva M.V."/>
            <person name="Bumazhkin B.K."/>
            <person name="Patutina E.O."/>
            <person name="Beletsky A.V."/>
            <person name="Mardanov A.V."/>
            <person name="Baslerov R.V."/>
            <person name="Panteleeva A.N."/>
            <person name="Kolganova T.V."/>
            <person name="Ravin N.V."/>
            <person name="Skryabin K.G."/>
        </authorList>
    </citation>
    <scope>NUCLEOTIDE SEQUENCE [LARGE SCALE GENOMIC DNA]</scope>
    <source>
        <strain evidence="3 4">DG-6</strain>
    </source>
</reference>
<evidence type="ECO:0000259" key="2">
    <source>
        <dbReference type="SMART" id="SM00306"/>
    </source>
</evidence>
<dbReference type="Gene3D" id="2.170.16.10">
    <property type="entry name" value="Hedgehog/Intein (Hint) domain"/>
    <property type="match status" value="1"/>
</dbReference>
<dbReference type="NCBIfam" id="TIGR01443">
    <property type="entry name" value="intein_Cterm"/>
    <property type="match status" value="1"/>
</dbReference>
<feature type="domain" description="Hint" evidence="2">
    <location>
        <begin position="118"/>
        <end position="212"/>
    </location>
</feature>
<dbReference type="EMBL" id="ADVR01000136">
    <property type="protein sequence ID" value="EFO79003.1"/>
    <property type="molecule type" value="Genomic_DNA"/>
</dbReference>
<evidence type="ECO:0000313" key="3">
    <source>
        <dbReference type="EMBL" id="EFO79003.1"/>
    </source>
</evidence>
<dbReference type="InterPro" id="IPR030934">
    <property type="entry name" value="Intein_C"/>
</dbReference>
<evidence type="ECO:0000313" key="4">
    <source>
        <dbReference type="Proteomes" id="UP000054010"/>
    </source>
</evidence>
<comment type="caution">
    <text evidence="3">The sequence shown here is derived from an EMBL/GenBank/DDBJ whole genome shotgun (WGS) entry which is preliminary data.</text>
</comment>
<dbReference type="Proteomes" id="UP000054010">
    <property type="component" value="Unassembled WGS sequence"/>
</dbReference>
<dbReference type="CDD" id="cd00081">
    <property type="entry name" value="Hint"/>
    <property type="match status" value="1"/>
</dbReference>
<dbReference type="Pfam" id="PF07591">
    <property type="entry name" value="PT-HINT"/>
    <property type="match status" value="1"/>
</dbReference>
<organism evidence="3 4">
    <name type="scientific">Oscillochloris trichoides DG-6</name>
    <dbReference type="NCBI Taxonomy" id="765420"/>
    <lineage>
        <taxon>Bacteria</taxon>
        <taxon>Bacillati</taxon>
        <taxon>Chloroflexota</taxon>
        <taxon>Chloroflexia</taxon>
        <taxon>Chloroflexales</taxon>
        <taxon>Chloroflexineae</taxon>
        <taxon>Oscillochloridaceae</taxon>
        <taxon>Oscillochloris</taxon>
    </lineage>
</organism>
<gene>
    <name evidence="3" type="ORF">OSCT_3139</name>
</gene>
<dbReference type="PROSITE" id="PS50817">
    <property type="entry name" value="INTEIN_N_TER"/>
    <property type="match status" value="1"/>
</dbReference>
<dbReference type="eggNOG" id="COG1372">
    <property type="taxonomic scope" value="Bacteria"/>
</dbReference>
<sequence length="362" mass="39139">MSTARFTGLACSNAVSRALSNYPLRGQRATRDLLRSPFDALGNLWCGMATGDPNQLADGYFGAMSVAVGLGVGGARLGADDFETSGARGRLSPDDLEESGSSWRKAWDAGAGDCLVGANSFAADTPVQTPDGEKPISDIQVGDMVLAYDEATGSTGAYTVTAVISHSDALQVRLTIDGETLETTPEHPFYVLLRGWVAASDLQPGMAVRRADGSYGAVQAVALERQPQTMYNLTVAGAHTFFVGEEGWLVHNAKCDKFERFGSAAEASASRDAGGLVPRPYPHNRQPKWIADPGKVNPRTLGDKNNYTHQMVFETKPGTRQWVRDQGFEIKPDNEPDRYAIPVGWLDEFNARVIRVIIKKIR</sequence>